<evidence type="ECO:0000313" key="2">
    <source>
        <dbReference type="EMBL" id="QJE72453.1"/>
    </source>
</evidence>
<dbReference type="Gene3D" id="1.10.10.10">
    <property type="entry name" value="Winged helix-like DNA-binding domain superfamily/Winged helix DNA-binding domain"/>
    <property type="match status" value="1"/>
</dbReference>
<organism evidence="2 3">
    <name type="scientific">Aerophototrophica crusticola</name>
    <dbReference type="NCBI Taxonomy" id="1709002"/>
    <lineage>
        <taxon>Bacteria</taxon>
        <taxon>Pseudomonadati</taxon>
        <taxon>Pseudomonadota</taxon>
        <taxon>Alphaproteobacteria</taxon>
        <taxon>Rhodospirillales</taxon>
        <taxon>Rhodospirillaceae</taxon>
        <taxon>Aerophototrophica</taxon>
    </lineage>
</organism>
<dbReference type="KEGG" id="acru:HHL28_04485"/>
<keyword evidence="3" id="KW-1185">Reference proteome</keyword>
<gene>
    <name evidence="2" type="ORF">HHL28_04485</name>
</gene>
<sequence length="101" mass="10696">MNAMNRKRQRSTPLEVLELFREWDPDVSLKAACAFLYVAENEGISISELAFLLRTSLSTATRVVAALGGRAAAWWRSGPGPATAGSARSTSPPSAGRCGTG</sequence>
<protein>
    <submittedName>
        <fullName evidence="2">Uncharacterized protein</fullName>
    </submittedName>
</protein>
<evidence type="ECO:0000256" key="1">
    <source>
        <dbReference type="SAM" id="MobiDB-lite"/>
    </source>
</evidence>
<feature type="region of interest" description="Disordered" evidence="1">
    <location>
        <begin position="76"/>
        <end position="101"/>
    </location>
</feature>
<dbReference type="AlphaFoldDB" id="A0A858R5I0"/>
<accession>A0A858R5I0</accession>
<proteinExistence type="predicted"/>
<dbReference type="EMBL" id="CP051775">
    <property type="protein sequence ID" value="QJE72453.1"/>
    <property type="molecule type" value="Genomic_DNA"/>
</dbReference>
<evidence type="ECO:0000313" key="3">
    <source>
        <dbReference type="Proteomes" id="UP000501891"/>
    </source>
</evidence>
<dbReference type="Proteomes" id="UP000501891">
    <property type="component" value="Chromosome"/>
</dbReference>
<reference evidence="2" key="1">
    <citation type="submission" date="2020-04" db="EMBL/GenBank/DDBJ databases">
        <title>A desert anoxygenic phototrophic bacterium fixes CO2 using RubisCO under aerobic conditions.</title>
        <authorList>
            <person name="Tang K."/>
        </authorList>
    </citation>
    <scope>NUCLEOTIDE SEQUENCE [LARGE SCALE GENOMIC DNA]</scope>
    <source>
        <strain evidence="2">MIMtkB3</strain>
    </source>
</reference>
<dbReference type="InterPro" id="IPR036388">
    <property type="entry name" value="WH-like_DNA-bd_sf"/>
</dbReference>
<name>A0A858R5I0_9PROT</name>